<feature type="domain" description="Obg" evidence="9">
    <location>
        <begin position="1"/>
        <end position="158"/>
    </location>
</feature>
<dbReference type="EMBL" id="MHRK01000015">
    <property type="protein sequence ID" value="OHA24274.1"/>
    <property type="molecule type" value="Genomic_DNA"/>
</dbReference>
<dbReference type="Pfam" id="PF01018">
    <property type="entry name" value="GTP1_OBG"/>
    <property type="match status" value="1"/>
</dbReference>
<evidence type="ECO:0000256" key="5">
    <source>
        <dbReference type="ARBA" id="ARBA00022842"/>
    </source>
</evidence>
<feature type="domain" description="OBG-type G" evidence="8">
    <location>
        <begin position="159"/>
        <end position="321"/>
    </location>
</feature>
<evidence type="ECO:0000256" key="3">
    <source>
        <dbReference type="ARBA" id="ARBA00022741"/>
    </source>
</evidence>
<dbReference type="PROSITE" id="PS51883">
    <property type="entry name" value="OBG"/>
    <property type="match status" value="1"/>
</dbReference>
<evidence type="ECO:0000259" key="8">
    <source>
        <dbReference type="PROSITE" id="PS51710"/>
    </source>
</evidence>
<evidence type="ECO:0000259" key="9">
    <source>
        <dbReference type="PROSITE" id="PS51883"/>
    </source>
</evidence>
<dbReference type="Gene3D" id="3.40.50.300">
    <property type="entry name" value="P-loop containing nucleotide triphosphate hydrolases"/>
    <property type="match status" value="1"/>
</dbReference>
<comment type="cofactor">
    <cofactor evidence="7">
        <name>Mg(2+)</name>
        <dbReference type="ChEBI" id="CHEBI:18420"/>
    </cofactor>
</comment>
<dbReference type="GO" id="GO:0005525">
    <property type="term" value="F:GTP binding"/>
    <property type="evidence" value="ECO:0007669"/>
    <property type="project" value="UniProtKB-UniRule"/>
</dbReference>
<keyword evidence="6 7" id="KW-0342">GTP-binding</keyword>
<evidence type="ECO:0000256" key="6">
    <source>
        <dbReference type="ARBA" id="ARBA00023134"/>
    </source>
</evidence>
<dbReference type="PRINTS" id="PR00326">
    <property type="entry name" value="GTP1OBG"/>
</dbReference>
<dbReference type="GO" id="GO:0042254">
    <property type="term" value="P:ribosome biogenesis"/>
    <property type="evidence" value="ECO:0007669"/>
    <property type="project" value="UniProtKB-UniRule"/>
</dbReference>
<comment type="function">
    <text evidence="7">An essential GTPase which binds GTP, GDP and possibly (p)ppGpp with moderate affinity, with high nucleotide exchange rates and a fairly low GTP hydrolysis rate. Plays a role in control of the cell cycle, stress response, ribosome biogenesis and in those bacteria that undergo differentiation, in morphogenesis control.</text>
</comment>
<evidence type="ECO:0000256" key="2">
    <source>
        <dbReference type="ARBA" id="ARBA00022490"/>
    </source>
</evidence>
<dbReference type="SUPFAM" id="SSF82051">
    <property type="entry name" value="Obg GTP-binding protein N-terminal domain"/>
    <property type="match status" value="1"/>
</dbReference>
<keyword evidence="2 7" id="KW-0963">Cytoplasm</keyword>
<dbReference type="FunFam" id="2.70.210.12:FF:000001">
    <property type="entry name" value="GTPase Obg"/>
    <property type="match status" value="1"/>
</dbReference>
<reference evidence="10 11" key="1">
    <citation type="journal article" date="2016" name="Nat. Commun.">
        <title>Thousands of microbial genomes shed light on interconnected biogeochemical processes in an aquifer system.</title>
        <authorList>
            <person name="Anantharaman K."/>
            <person name="Brown C.T."/>
            <person name="Hug L.A."/>
            <person name="Sharon I."/>
            <person name="Castelle C.J."/>
            <person name="Probst A.J."/>
            <person name="Thomas B.C."/>
            <person name="Singh A."/>
            <person name="Wilkins M.J."/>
            <person name="Karaoz U."/>
            <person name="Brodie E.L."/>
            <person name="Williams K.H."/>
            <person name="Hubbard S.S."/>
            <person name="Banfield J.F."/>
        </authorList>
    </citation>
    <scope>NUCLEOTIDE SEQUENCE [LARGE SCALE GENOMIC DNA]</scope>
</reference>
<comment type="subunit">
    <text evidence="7">Monomer.</text>
</comment>
<dbReference type="SUPFAM" id="SSF52540">
    <property type="entry name" value="P-loop containing nucleoside triphosphate hydrolases"/>
    <property type="match status" value="1"/>
</dbReference>
<dbReference type="Proteomes" id="UP000177130">
    <property type="component" value="Unassembled WGS sequence"/>
</dbReference>
<name>A0A1G2MKK8_9BACT</name>
<feature type="binding site" evidence="7">
    <location>
        <begin position="207"/>
        <end position="210"/>
    </location>
    <ligand>
        <name>GTP</name>
        <dbReference type="ChEBI" id="CHEBI:37565"/>
    </ligand>
</feature>
<dbReference type="PANTHER" id="PTHR11702:SF31">
    <property type="entry name" value="MITOCHONDRIAL RIBOSOME-ASSOCIATED GTPASE 2"/>
    <property type="match status" value="1"/>
</dbReference>
<dbReference type="Pfam" id="PF01926">
    <property type="entry name" value="MMR_HSR1"/>
    <property type="match status" value="1"/>
</dbReference>
<dbReference type="CDD" id="cd01898">
    <property type="entry name" value="Obg"/>
    <property type="match status" value="1"/>
</dbReference>
<keyword evidence="3 7" id="KW-0547">Nucleotide-binding</keyword>
<dbReference type="PROSITE" id="PS00905">
    <property type="entry name" value="GTP1_OBG"/>
    <property type="match status" value="1"/>
</dbReference>
<dbReference type="NCBIfam" id="TIGR02729">
    <property type="entry name" value="Obg_CgtA"/>
    <property type="match status" value="1"/>
</dbReference>
<evidence type="ECO:0000313" key="10">
    <source>
        <dbReference type="EMBL" id="OHA24274.1"/>
    </source>
</evidence>
<dbReference type="InterPro" id="IPR031167">
    <property type="entry name" value="G_OBG"/>
</dbReference>
<dbReference type="InterPro" id="IPR027417">
    <property type="entry name" value="P-loop_NTPase"/>
</dbReference>
<dbReference type="STRING" id="1802306.A3C72_04405"/>
<evidence type="ECO:0000256" key="4">
    <source>
        <dbReference type="ARBA" id="ARBA00022801"/>
    </source>
</evidence>
<dbReference type="InterPro" id="IPR014100">
    <property type="entry name" value="GTP-bd_Obg/CgtA"/>
</dbReference>
<protein>
    <recommendedName>
        <fullName evidence="7">GTPase Obg</fullName>
        <ecNumber evidence="7">3.6.5.-</ecNumber>
    </recommendedName>
    <alternativeName>
        <fullName evidence="7">GTP-binding protein Obg</fullName>
    </alternativeName>
</protein>
<comment type="caution">
    <text evidence="10">The sequence shown here is derived from an EMBL/GenBank/DDBJ whole genome shotgun (WGS) entry which is preliminary data.</text>
</comment>
<dbReference type="PIRSF" id="PIRSF002401">
    <property type="entry name" value="GTP_bd_Obg/CgtA"/>
    <property type="match status" value="1"/>
</dbReference>
<evidence type="ECO:0000313" key="11">
    <source>
        <dbReference type="Proteomes" id="UP000177130"/>
    </source>
</evidence>
<keyword evidence="7" id="KW-0479">Metal-binding</keyword>
<dbReference type="PANTHER" id="PTHR11702">
    <property type="entry name" value="DEVELOPMENTALLY REGULATED GTP-BINDING PROTEIN-RELATED"/>
    <property type="match status" value="1"/>
</dbReference>
<comment type="subcellular location">
    <subcellularLocation>
        <location evidence="7">Cytoplasm</location>
    </subcellularLocation>
</comment>
<dbReference type="NCBIfam" id="NF008956">
    <property type="entry name" value="PRK12299.1"/>
    <property type="match status" value="1"/>
</dbReference>
<proteinExistence type="inferred from homology"/>
<comment type="caution">
    <text evidence="7">Lacks conserved residue(s) required for the propagation of feature annotation.</text>
</comment>
<evidence type="ECO:0000256" key="1">
    <source>
        <dbReference type="ARBA" id="ARBA00007699"/>
    </source>
</evidence>
<dbReference type="InterPro" id="IPR006074">
    <property type="entry name" value="GTP1-OBG_CS"/>
</dbReference>
<feature type="binding site" evidence="7">
    <location>
        <position position="172"/>
    </location>
    <ligand>
        <name>Mg(2+)</name>
        <dbReference type="ChEBI" id="CHEBI:18420"/>
    </ligand>
</feature>
<dbReference type="InterPro" id="IPR006169">
    <property type="entry name" value="GTP1_OBG_dom"/>
</dbReference>
<gene>
    <name evidence="7" type="primary">obg</name>
    <name evidence="10" type="ORF">A3C72_04405</name>
</gene>
<dbReference type="InterPro" id="IPR045086">
    <property type="entry name" value="OBG_GTPase"/>
</dbReference>
<organism evidence="10 11">
    <name type="scientific">Candidatus Taylorbacteria bacterium RIFCSPHIGHO2_02_FULL_43_32b</name>
    <dbReference type="NCBI Taxonomy" id="1802306"/>
    <lineage>
        <taxon>Bacteria</taxon>
        <taxon>Candidatus Tayloriibacteriota</taxon>
    </lineage>
</organism>
<dbReference type="PROSITE" id="PS51710">
    <property type="entry name" value="G_OBG"/>
    <property type="match status" value="1"/>
</dbReference>
<feature type="binding site" evidence="7">
    <location>
        <begin position="274"/>
        <end position="277"/>
    </location>
    <ligand>
        <name>GTP</name>
        <dbReference type="ChEBI" id="CHEBI:37565"/>
    </ligand>
</feature>
<dbReference type="HAMAP" id="MF_01454">
    <property type="entry name" value="GTPase_Obg"/>
    <property type="match status" value="1"/>
</dbReference>
<dbReference type="GO" id="GO:0005737">
    <property type="term" value="C:cytoplasm"/>
    <property type="evidence" value="ECO:0007669"/>
    <property type="project" value="UniProtKB-SubCell"/>
</dbReference>
<keyword evidence="4 7" id="KW-0378">Hydrolase</keyword>
<feature type="binding site" evidence="7">
    <location>
        <position position="192"/>
    </location>
    <ligand>
        <name>Mg(2+)</name>
        <dbReference type="ChEBI" id="CHEBI:18420"/>
    </ligand>
</feature>
<dbReference type="InterPro" id="IPR006073">
    <property type="entry name" value="GTP-bd"/>
</dbReference>
<feature type="binding site" evidence="7">
    <location>
        <begin position="302"/>
        <end position="304"/>
    </location>
    <ligand>
        <name>GTP</name>
        <dbReference type="ChEBI" id="CHEBI:37565"/>
    </ligand>
</feature>
<evidence type="ECO:0000256" key="7">
    <source>
        <dbReference type="HAMAP-Rule" id="MF_01454"/>
    </source>
</evidence>
<keyword evidence="5 7" id="KW-0460">Magnesium</keyword>
<dbReference type="InterPro" id="IPR036726">
    <property type="entry name" value="GTP1_OBG_dom_sf"/>
</dbReference>
<sequence>MAFVDELKIHLKAGAGGNGVIRWLHEKFKEFGGPSGGDGGKGGDVYIKAVRNTALLAKYRHEKEFEAERGFDGENKNCHGAGGKDLILDLPIGSVVSNLSTKRQYELLDEGQMFKVLEGGLGGKGNNHFKSFTDTKPHKATLGKPGDEADFYIELRLIADAGFVGLPNAGKTSLLNELTSSAAKVADYPFTTLEPNLGDFYGFILADIPGLIEGASEGKGLGDKFLRHISRTKLLIHCISLENENVLKTYKVVREELGSYDKVLLEKKEIIVLTKTDIANEKQIAKAEKSLGKTKAKIFKVSILDDKSVKKFSDGLAKLLKKK</sequence>
<dbReference type="EC" id="3.6.5.-" evidence="7"/>
<dbReference type="Gene3D" id="2.70.210.12">
    <property type="entry name" value="GTP1/OBG domain"/>
    <property type="match status" value="1"/>
</dbReference>
<comment type="similarity">
    <text evidence="1 7">Belongs to the TRAFAC class OBG-HflX-like GTPase superfamily. OBG GTPase family.</text>
</comment>
<dbReference type="AlphaFoldDB" id="A0A1G2MKK8"/>
<dbReference type="GO" id="GO:0000287">
    <property type="term" value="F:magnesium ion binding"/>
    <property type="evidence" value="ECO:0007669"/>
    <property type="project" value="InterPro"/>
</dbReference>
<feature type="binding site" evidence="7">
    <location>
        <begin position="190"/>
        <end position="194"/>
    </location>
    <ligand>
        <name>GTP</name>
        <dbReference type="ChEBI" id="CHEBI:37565"/>
    </ligand>
</feature>
<accession>A0A1G2MKK8</accession>
<dbReference type="GO" id="GO:0003924">
    <property type="term" value="F:GTPase activity"/>
    <property type="evidence" value="ECO:0007669"/>
    <property type="project" value="UniProtKB-UniRule"/>
</dbReference>